<dbReference type="Proteomes" id="UP001153954">
    <property type="component" value="Unassembled WGS sequence"/>
</dbReference>
<dbReference type="EMBL" id="CAKOGL010000005">
    <property type="protein sequence ID" value="CAH2086765.1"/>
    <property type="molecule type" value="Genomic_DNA"/>
</dbReference>
<proteinExistence type="predicted"/>
<gene>
    <name evidence="1" type="ORF">EEDITHA_LOCUS3099</name>
</gene>
<name>A0AAU9TQB9_EUPED</name>
<evidence type="ECO:0008006" key="3">
    <source>
        <dbReference type="Google" id="ProtNLM"/>
    </source>
</evidence>
<dbReference type="PANTHER" id="PTHR35617:SF3">
    <property type="entry name" value="CORE-BINDING (CB) DOMAIN-CONTAINING PROTEIN"/>
    <property type="match status" value="1"/>
</dbReference>
<comment type="caution">
    <text evidence="1">The sequence shown here is derived from an EMBL/GenBank/DDBJ whole genome shotgun (WGS) entry which is preliminary data.</text>
</comment>
<reference evidence="1" key="1">
    <citation type="submission" date="2022-03" db="EMBL/GenBank/DDBJ databases">
        <authorList>
            <person name="Tunstrom K."/>
        </authorList>
    </citation>
    <scope>NUCLEOTIDE SEQUENCE</scope>
</reference>
<keyword evidence="2" id="KW-1185">Reference proteome</keyword>
<accession>A0AAU9TQB9</accession>
<sequence length="168" mass="19286">MPPIWDPKLVIQYLMHNIPDVTNLYQVLRRTAILLLLSSGRRVHDLTLLSIEDGRYIDQELSKERRQENNLVELFITARGVPKAASRTVIGGWIKSVLREAGVEAPPGSVRSAVASRNWLENFSVEKILETGNWKQVHTFQKYYMKVISNQSEENCNVSLSNYFNSIR</sequence>
<protein>
    <recommendedName>
        <fullName evidence="3">Tyr recombinase domain-containing protein</fullName>
    </recommendedName>
</protein>
<dbReference type="PANTHER" id="PTHR35617">
    <property type="entry name" value="PHAGE_INTEGRASE DOMAIN-CONTAINING PROTEIN"/>
    <property type="match status" value="1"/>
</dbReference>
<dbReference type="SUPFAM" id="SSF56349">
    <property type="entry name" value="DNA breaking-rejoining enzymes"/>
    <property type="match status" value="1"/>
</dbReference>
<evidence type="ECO:0000313" key="1">
    <source>
        <dbReference type="EMBL" id="CAH2086765.1"/>
    </source>
</evidence>
<evidence type="ECO:0000313" key="2">
    <source>
        <dbReference type="Proteomes" id="UP001153954"/>
    </source>
</evidence>
<dbReference type="GO" id="GO:0003677">
    <property type="term" value="F:DNA binding"/>
    <property type="evidence" value="ECO:0007669"/>
    <property type="project" value="InterPro"/>
</dbReference>
<organism evidence="1 2">
    <name type="scientific">Euphydryas editha</name>
    <name type="common">Edith's checkerspot</name>
    <dbReference type="NCBI Taxonomy" id="104508"/>
    <lineage>
        <taxon>Eukaryota</taxon>
        <taxon>Metazoa</taxon>
        <taxon>Ecdysozoa</taxon>
        <taxon>Arthropoda</taxon>
        <taxon>Hexapoda</taxon>
        <taxon>Insecta</taxon>
        <taxon>Pterygota</taxon>
        <taxon>Neoptera</taxon>
        <taxon>Endopterygota</taxon>
        <taxon>Lepidoptera</taxon>
        <taxon>Glossata</taxon>
        <taxon>Ditrysia</taxon>
        <taxon>Papilionoidea</taxon>
        <taxon>Nymphalidae</taxon>
        <taxon>Nymphalinae</taxon>
        <taxon>Euphydryas</taxon>
    </lineage>
</organism>
<dbReference type="InterPro" id="IPR011010">
    <property type="entry name" value="DNA_brk_join_enz"/>
</dbReference>
<dbReference type="AlphaFoldDB" id="A0AAU9TQB9"/>